<dbReference type="AlphaFoldDB" id="A0A0F9AH72"/>
<organism evidence="1">
    <name type="scientific">marine sediment metagenome</name>
    <dbReference type="NCBI Taxonomy" id="412755"/>
    <lineage>
        <taxon>unclassified sequences</taxon>
        <taxon>metagenomes</taxon>
        <taxon>ecological metagenomes</taxon>
    </lineage>
</organism>
<evidence type="ECO:0000313" key="1">
    <source>
        <dbReference type="EMBL" id="KKK71506.1"/>
    </source>
</evidence>
<comment type="caution">
    <text evidence="1">The sequence shown here is derived from an EMBL/GenBank/DDBJ whole genome shotgun (WGS) entry which is preliminary data.</text>
</comment>
<reference evidence="1" key="1">
    <citation type="journal article" date="2015" name="Nature">
        <title>Complex archaea that bridge the gap between prokaryotes and eukaryotes.</title>
        <authorList>
            <person name="Spang A."/>
            <person name="Saw J.H."/>
            <person name="Jorgensen S.L."/>
            <person name="Zaremba-Niedzwiedzka K."/>
            <person name="Martijn J."/>
            <person name="Lind A.E."/>
            <person name="van Eijk R."/>
            <person name="Schleper C."/>
            <person name="Guy L."/>
            <person name="Ettema T.J."/>
        </authorList>
    </citation>
    <scope>NUCLEOTIDE SEQUENCE</scope>
</reference>
<protein>
    <submittedName>
        <fullName evidence="1">Uncharacterized protein</fullName>
    </submittedName>
</protein>
<accession>A0A0F9AH72</accession>
<name>A0A0F9AH72_9ZZZZ</name>
<gene>
    <name evidence="1" type="ORF">LCGC14_2913230</name>
</gene>
<dbReference type="EMBL" id="LAZR01057703">
    <property type="protein sequence ID" value="KKK71506.1"/>
    <property type="molecule type" value="Genomic_DNA"/>
</dbReference>
<proteinExistence type="predicted"/>
<sequence>MGGGTCNWCGKKADRLYELRKWDVCFDCYFEDADEQTLKAEQANNSVKA</sequence>